<evidence type="ECO:0000313" key="1">
    <source>
        <dbReference type="EMBL" id="KIS35762.1"/>
    </source>
</evidence>
<sequence length="76" mass="8866">MASDWGIFSELWNIKININSLNIDRTFKVRSFFMKNIFRYGCLKHKITLYFKGRFNKPSSKNKGPIGRLGISNFCG</sequence>
<evidence type="ECO:0000313" key="2">
    <source>
        <dbReference type="Proteomes" id="UP000050700"/>
    </source>
</evidence>
<accession>A0A158SY18</accession>
<reference evidence="1 2" key="1">
    <citation type="submission" date="2014-05" db="EMBL/GenBank/DDBJ databases">
        <title>Methylome analysis of the phasevarions of Haemophilus influenzae.</title>
        <authorList>
            <person name="Atack J.M."/>
            <person name="Fox K.L."/>
            <person name="Power P.M."/>
            <person name="Clark T."/>
            <person name="Jurcisek J."/>
            <person name="Korlach J."/>
            <person name="Bakaletz L.O."/>
            <person name="Jennings M.P."/>
        </authorList>
    </citation>
    <scope>NUCLEOTIDE SEQUENCE [LARGE SCALE GENOMIC DNA]</scope>
    <source>
        <strain evidence="1 2">1209</strain>
    </source>
</reference>
<name>A0A158SY18_HAEIF</name>
<dbReference type="Proteomes" id="UP000050700">
    <property type="component" value="Unassembled WGS sequence"/>
</dbReference>
<protein>
    <submittedName>
        <fullName evidence="1">Uncharacterized protein</fullName>
    </submittedName>
</protein>
<comment type="caution">
    <text evidence="1">The sequence shown here is derived from an EMBL/GenBank/DDBJ whole genome shotgun (WGS) entry which is preliminary data.</text>
</comment>
<dbReference type="EMBL" id="JMQP01000002">
    <property type="protein sequence ID" value="KIS35762.1"/>
    <property type="molecule type" value="Genomic_DNA"/>
</dbReference>
<organism evidence="1 2">
    <name type="scientific">Haemophilus influenzae</name>
    <dbReference type="NCBI Taxonomy" id="727"/>
    <lineage>
        <taxon>Bacteria</taxon>
        <taxon>Pseudomonadati</taxon>
        <taxon>Pseudomonadota</taxon>
        <taxon>Gammaproteobacteria</taxon>
        <taxon>Pasteurellales</taxon>
        <taxon>Pasteurellaceae</taxon>
        <taxon>Haemophilus</taxon>
    </lineage>
</organism>
<dbReference type="AlphaFoldDB" id="A0A158SY18"/>
<proteinExistence type="predicted"/>
<gene>
    <name evidence="1" type="ORF">NTHI1209_01374</name>
</gene>